<organism evidence="3 4">
    <name type="scientific">Mycolicibacter nonchromogenicus</name>
    <name type="common">Mycobacterium nonchromogenicum</name>
    <dbReference type="NCBI Taxonomy" id="1782"/>
    <lineage>
        <taxon>Bacteria</taxon>
        <taxon>Bacillati</taxon>
        <taxon>Actinomycetota</taxon>
        <taxon>Actinomycetes</taxon>
        <taxon>Mycobacteriales</taxon>
        <taxon>Mycobacteriaceae</taxon>
        <taxon>Mycolicibacter</taxon>
    </lineage>
</organism>
<feature type="transmembrane region" description="Helical" evidence="1">
    <location>
        <begin position="269"/>
        <end position="289"/>
    </location>
</feature>
<sequence length="387" mass="37787">MSIPDSGLCRVAVHADTAHVDLALPSRVPVATLLAAVLDLMPHQSASGPPRPYYLSEPGRAALDATKSLSQQGIRDGCTLVLTHAECPDPKVVFDDPAELVATAVRSTQRPWSPVARRLAAALTASGLAAVAGFVAIPGGPGAPSALLAAAAAGTVALMAVPPTGCGATLRTTLCFLAGLAVLGAVVGMAVAATGIALSRVGAVAVVAGVAMTRGAGRLAGAVSGLFRRADPVPSQVGEAHDLLTGWVAAAAALVAVGAGATITAAPGAGAPAMVCAVFAATAGTAVVLRSRSHTDGLQIAALVAGGTATVAIGLLGAAGNTTARWPAVLAVALVAAALALGFTAPTASPLIRRSAEIVESLALGSLAPLACWVCGFYSLARGLSLG</sequence>
<reference evidence="3 4" key="1">
    <citation type="submission" date="2016-01" db="EMBL/GenBank/DDBJ databases">
        <title>The new phylogeny of the genus Mycobacterium.</title>
        <authorList>
            <person name="Tarcisio F."/>
            <person name="Conor M."/>
            <person name="Antonella G."/>
            <person name="Elisabetta G."/>
            <person name="Giulia F.S."/>
            <person name="Sara T."/>
            <person name="Anna F."/>
            <person name="Clotilde B."/>
            <person name="Roberto B."/>
            <person name="Veronica D.S."/>
            <person name="Fabio R."/>
            <person name="Monica P."/>
            <person name="Olivier J."/>
            <person name="Enrico T."/>
            <person name="Nicola S."/>
        </authorList>
    </citation>
    <scope>NUCLEOTIDE SEQUENCE [LARGE SCALE GENOMIC DNA]</scope>
    <source>
        <strain evidence="3 4">DSM 44164</strain>
    </source>
</reference>
<name>A0A1X1Z8F6_MYCNO</name>
<comment type="caution">
    <text evidence="3">The sequence shown here is derived from an EMBL/GenBank/DDBJ whole genome shotgun (WGS) entry which is preliminary data.</text>
</comment>
<evidence type="ECO:0000313" key="4">
    <source>
        <dbReference type="Proteomes" id="UP000193108"/>
    </source>
</evidence>
<feature type="transmembrane region" description="Helical" evidence="1">
    <location>
        <begin position="358"/>
        <end position="381"/>
    </location>
</feature>
<dbReference type="AlphaFoldDB" id="A0A1X1Z8F6"/>
<feature type="transmembrane region" description="Helical" evidence="1">
    <location>
        <begin position="203"/>
        <end position="223"/>
    </location>
</feature>
<dbReference type="STRING" id="1782.AWC18_14105"/>
<dbReference type="Pfam" id="PF08817">
    <property type="entry name" value="YukD"/>
    <property type="match status" value="1"/>
</dbReference>
<feature type="transmembrane region" description="Helical" evidence="1">
    <location>
        <begin position="173"/>
        <end position="197"/>
    </location>
</feature>
<feature type="transmembrane region" description="Helical" evidence="1">
    <location>
        <begin position="301"/>
        <end position="320"/>
    </location>
</feature>
<dbReference type="Gene3D" id="3.10.20.90">
    <property type="entry name" value="Phosphatidylinositol 3-kinase Catalytic Subunit, Chain A, domain 1"/>
    <property type="match status" value="1"/>
</dbReference>
<dbReference type="InterPro" id="IPR024962">
    <property type="entry name" value="YukD-like"/>
</dbReference>
<feature type="transmembrane region" description="Helical" evidence="1">
    <location>
        <begin position="244"/>
        <end position="263"/>
    </location>
</feature>
<accession>A0A1X1Z8F6</accession>
<evidence type="ECO:0000313" key="3">
    <source>
        <dbReference type="EMBL" id="ORW19693.1"/>
    </source>
</evidence>
<keyword evidence="1" id="KW-0812">Transmembrane</keyword>
<feature type="domain" description="EccD-like transmembrane" evidence="2">
    <location>
        <begin position="119"/>
        <end position="384"/>
    </location>
</feature>
<evidence type="ECO:0000259" key="2">
    <source>
        <dbReference type="Pfam" id="PF19053"/>
    </source>
</evidence>
<dbReference type="Proteomes" id="UP000193108">
    <property type="component" value="Unassembled WGS sequence"/>
</dbReference>
<dbReference type="Pfam" id="PF19053">
    <property type="entry name" value="EccD"/>
    <property type="match status" value="1"/>
</dbReference>
<dbReference type="InterPro" id="IPR044049">
    <property type="entry name" value="EccD_transm"/>
</dbReference>
<dbReference type="RefSeq" id="WP_234806530.1">
    <property type="nucleotide sequence ID" value="NZ_LQPI01000049.1"/>
</dbReference>
<proteinExistence type="predicted"/>
<keyword evidence="4" id="KW-1185">Reference proteome</keyword>
<dbReference type="EMBL" id="LQPI01000049">
    <property type="protein sequence ID" value="ORW19693.1"/>
    <property type="molecule type" value="Genomic_DNA"/>
</dbReference>
<protein>
    <recommendedName>
        <fullName evidence="2">EccD-like transmembrane domain-containing protein</fullName>
    </recommendedName>
</protein>
<evidence type="ECO:0000256" key="1">
    <source>
        <dbReference type="SAM" id="Phobius"/>
    </source>
</evidence>
<gene>
    <name evidence="3" type="ORF">AWC18_14105</name>
</gene>
<keyword evidence="1" id="KW-0472">Membrane</keyword>
<feature type="transmembrane region" description="Helical" evidence="1">
    <location>
        <begin position="119"/>
        <end position="137"/>
    </location>
</feature>
<feature type="transmembrane region" description="Helical" evidence="1">
    <location>
        <begin position="143"/>
        <end position="161"/>
    </location>
</feature>
<feature type="transmembrane region" description="Helical" evidence="1">
    <location>
        <begin position="326"/>
        <end position="346"/>
    </location>
</feature>
<keyword evidence="1" id="KW-1133">Transmembrane helix</keyword>